<dbReference type="PATRIC" id="fig|1117379.3.peg.2843"/>
<sequence>MERRLIRSSQWMALSLFFLVQTILSMGTYTISVVTPFLKNDWHFTRAQIGALTSALFLGALLSSIVVGWITETFKPKTITILSVIVLGITMLIFPYTGIFTFSFLIMVIAGASYGIYNPTSTLALVQWFETRKRGTAIAIKQTGVTLGAGLSAILISFIVSHTGNWQYSYLWIALLLLLSVSCFFLFYQDALTEEEQSGNIENQGNWLTLLKNRNVLFGSLASMILAGIQYTFAAHFVLYLTNENKLSFAVTAMAVFIAQISGSVGKICWGLMSDFVFIGKRKGVFLSICGLSTLAIAGFGLVTPHISVFLLVFLVIIFGFTALGYAGIYMTFLAESIDSSQIGKALGVGNMFMYIGILICPPLAGWAADAAGSYRNVWFGLSGLSIAATILLTRTKESSIPTGHKEKGTTSA</sequence>
<dbReference type="GO" id="GO:0022857">
    <property type="term" value="F:transmembrane transporter activity"/>
    <property type="evidence" value="ECO:0007669"/>
    <property type="project" value="InterPro"/>
</dbReference>
<dbReference type="OrthoDB" id="9794076at2"/>
<feature type="transmembrane region" description="Helical" evidence="6">
    <location>
        <begin position="285"/>
        <end position="303"/>
    </location>
</feature>
<dbReference type="Proteomes" id="UP000006316">
    <property type="component" value="Unassembled WGS sequence"/>
</dbReference>
<accession>K6D379</accession>
<evidence type="ECO:0000256" key="3">
    <source>
        <dbReference type="ARBA" id="ARBA00022692"/>
    </source>
</evidence>
<feature type="transmembrane region" description="Helical" evidence="6">
    <location>
        <begin position="309"/>
        <end position="334"/>
    </location>
</feature>
<comment type="subcellular location">
    <subcellularLocation>
        <location evidence="1">Cell membrane</location>
        <topology evidence="1">Multi-pass membrane protein</topology>
    </subcellularLocation>
</comment>
<feature type="transmembrane region" description="Helical" evidence="6">
    <location>
        <begin position="78"/>
        <end position="96"/>
    </location>
</feature>
<name>K6D379_9BACI</name>
<evidence type="ECO:0000259" key="7">
    <source>
        <dbReference type="PROSITE" id="PS50850"/>
    </source>
</evidence>
<feature type="domain" description="Major facilitator superfamily (MFS) profile" evidence="7">
    <location>
        <begin position="13"/>
        <end position="401"/>
    </location>
</feature>
<feature type="transmembrane region" description="Helical" evidence="6">
    <location>
        <begin position="216"/>
        <end position="241"/>
    </location>
</feature>
<evidence type="ECO:0000256" key="6">
    <source>
        <dbReference type="SAM" id="Phobius"/>
    </source>
</evidence>
<dbReference type="InterPro" id="IPR011701">
    <property type="entry name" value="MFS"/>
</dbReference>
<dbReference type="Gene3D" id="1.20.1250.20">
    <property type="entry name" value="MFS general substrate transporter like domains"/>
    <property type="match status" value="2"/>
</dbReference>
<keyword evidence="9" id="KW-1185">Reference proteome</keyword>
<keyword evidence="2" id="KW-0813">Transport</keyword>
<feature type="transmembrane region" description="Helical" evidence="6">
    <location>
        <begin position="138"/>
        <end position="160"/>
    </location>
</feature>
<dbReference type="STRING" id="1117379.BABA_13777"/>
<feature type="transmembrane region" description="Helical" evidence="6">
    <location>
        <begin position="247"/>
        <end position="273"/>
    </location>
</feature>
<feature type="transmembrane region" description="Helical" evidence="6">
    <location>
        <begin position="346"/>
        <end position="365"/>
    </location>
</feature>
<comment type="caution">
    <text evidence="8">The sequence shown here is derived from an EMBL/GenBank/DDBJ whole genome shotgun (WGS) entry which is preliminary data.</text>
</comment>
<dbReference type="InterPro" id="IPR052952">
    <property type="entry name" value="MFS-Transporter"/>
</dbReference>
<dbReference type="RefSeq" id="WP_007085754.1">
    <property type="nucleotide sequence ID" value="NZ_AJLS01000097.1"/>
</dbReference>
<dbReference type="AlphaFoldDB" id="K6D379"/>
<reference evidence="8 9" key="1">
    <citation type="journal article" date="2012" name="Front. Microbiol.">
        <title>Redundancy and modularity in membrane-associated dissimilatory nitrate reduction in Bacillus.</title>
        <authorList>
            <person name="Heylen K."/>
            <person name="Keltjens J."/>
        </authorList>
    </citation>
    <scope>NUCLEOTIDE SEQUENCE [LARGE SCALE GENOMIC DNA]</scope>
    <source>
        <strain evidence="9">LMG 21833T</strain>
    </source>
</reference>
<feature type="transmembrane region" description="Helical" evidence="6">
    <location>
        <begin position="377"/>
        <end position="394"/>
    </location>
</feature>
<evidence type="ECO:0000256" key="1">
    <source>
        <dbReference type="ARBA" id="ARBA00004651"/>
    </source>
</evidence>
<keyword evidence="5 6" id="KW-0472">Membrane</keyword>
<keyword evidence="3 6" id="KW-0812">Transmembrane</keyword>
<dbReference type="InterPro" id="IPR020846">
    <property type="entry name" value="MFS_dom"/>
</dbReference>
<protein>
    <submittedName>
        <fullName evidence="8">Major facilitator superfamily protein</fullName>
    </submittedName>
</protein>
<dbReference type="GO" id="GO:0005886">
    <property type="term" value="C:plasma membrane"/>
    <property type="evidence" value="ECO:0007669"/>
    <property type="project" value="UniProtKB-SubCell"/>
</dbReference>
<dbReference type="EMBL" id="AJLS01000097">
    <property type="protein sequence ID" value="EKN66962.1"/>
    <property type="molecule type" value="Genomic_DNA"/>
</dbReference>
<evidence type="ECO:0000256" key="4">
    <source>
        <dbReference type="ARBA" id="ARBA00022989"/>
    </source>
</evidence>
<organism evidence="8 9">
    <name type="scientific">Neobacillus bataviensis LMG 21833</name>
    <dbReference type="NCBI Taxonomy" id="1117379"/>
    <lineage>
        <taxon>Bacteria</taxon>
        <taxon>Bacillati</taxon>
        <taxon>Bacillota</taxon>
        <taxon>Bacilli</taxon>
        <taxon>Bacillales</taxon>
        <taxon>Bacillaceae</taxon>
        <taxon>Neobacillus</taxon>
    </lineage>
</organism>
<dbReference type="eggNOG" id="COG2271">
    <property type="taxonomic scope" value="Bacteria"/>
</dbReference>
<proteinExistence type="predicted"/>
<keyword evidence="4 6" id="KW-1133">Transmembrane helix</keyword>
<dbReference type="SUPFAM" id="SSF103473">
    <property type="entry name" value="MFS general substrate transporter"/>
    <property type="match status" value="1"/>
</dbReference>
<gene>
    <name evidence="8" type="ORF">BABA_13777</name>
</gene>
<evidence type="ECO:0000313" key="9">
    <source>
        <dbReference type="Proteomes" id="UP000006316"/>
    </source>
</evidence>
<feature type="transmembrane region" description="Helical" evidence="6">
    <location>
        <begin position="48"/>
        <end position="71"/>
    </location>
</feature>
<evidence type="ECO:0000256" key="5">
    <source>
        <dbReference type="ARBA" id="ARBA00023136"/>
    </source>
</evidence>
<evidence type="ECO:0000313" key="8">
    <source>
        <dbReference type="EMBL" id="EKN66962.1"/>
    </source>
</evidence>
<dbReference type="PANTHER" id="PTHR23527:SF1">
    <property type="entry name" value="BLL3282 PROTEIN"/>
    <property type="match status" value="1"/>
</dbReference>
<dbReference type="Pfam" id="PF07690">
    <property type="entry name" value="MFS_1"/>
    <property type="match status" value="1"/>
</dbReference>
<dbReference type="PROSITE" id="PS50850">
    <property type="entry name" value="MFS"/>
    <property type="match status" value="1"/>
</dbReference>
<dbReference type="InterPro" id="IPR036259">
    <property type="entry name" value="MFS_trans_sf"/>
</dbReference>
<feature type="transmembrane region" description="Helical" evidence="6">
    <location>
        <begin position="166"/>
        <end position="188"/>
    </location>
</feature>
<evidence type="ECO:0000256" key="2">
    <source>
        <dbReference type="ARBA" id="ARBA00022448"/>
    </source>
</evidence>
<dbReference type="PANTHER" id="PTHR23527">
    <property type="entry name" value="BLL3282 PROTEIN"/>
    <property type="match status" value="1"/>
</dbReference>
<feature type="transmembrane region" description="Helical" evidence="6">
    <location>
        <begin position="102"/>
        <end position="126"/>
    </location>
</feature>